<dbReference type="PANTHER" id="PTHR12673:SF159">
    <property type="entry name" value="LD03170P"/>
    <property type="match status" value="1"/>
</dbReference>
<dbReference type="InterPro" id="IPR051092">
    <property type="entry name" value="FYVE_RhoGEF_PH"/>
</dbReference>
<dbReference type="CDD" id="cd00160">
    <property type="entry name" value="RhoGEF"/>
    <property type="match status" value="1"/>
</dbReference>
<dbReference type="SUPFAM" id="SSF48065">
    <property type="entry name" value="DBL homology domain (DH-domain)"/>
    <property type="match status" value="1"/>
</dbReference>
<dbReference type="Pfam" id="PF00621">
    <property type="entry name" value="RhoGEF"/>
    <property type="match status" value="1"/>
</dbReference>
<keyword evidence="5" id="KW-1185">Reference proteome</keyword>
<evidence type="ECO:0000313" key="4">
    <source>
        <dbReference type="EMBL" id="KAK7477585.1"/>
    </source>
</evidence>
<feature type="compositionally biased region" description="Low complexity" evidence="1">
    <location>
        <begin position="487"/>
        <end position="510"/>
    </location>
</feature>
<dbReference type="Proteomes" id="UP001519460">
    <property type="component" value="Unassembled WGS sequence"/>
</dbReference>
<feature type="domain" description="DH" evidence="3">
    <location>
        <begin position="41"/>
        <end position="216"/>
    </location>
</feature>
<dbReference type="AlphaFoldDB" id="A0ABD0JSC6"/>
<feature type="domain" description="PH" evidence="2">
    <location>
        <begin position="246"/>
        <end position="353"/>
    </location>
</feature>
<gene>
    <name evidence="4" type="ORF">BaRGS_00031190</name>
</gene>
<dbReference type="EMBL" id="JACVVK020000346">
    <property type="protein sequence ID" value="KAK7477585.1"/>
    <property type="molecule type" value="Genomic_DNA"/>
</dbReference>
<dbReference type="PROSITE" id="PS50010">
    <property type="entry name" value="DH_2"/>
    <property type="match status" value="1"/>
</dbReference>
<evidence type="ECO:0000313" key="5">
    <source>
        <dbReference type="Proteomes" id="UP001519460"/>
    </source>
</evidence>
<dbReference type="Gene3D" id="2.30.29.30">
    <property type="entry name" value="Pleckstrin-homology domain (PH domain)/Phosphotyrosine-binding domain (PTB)"/>
    <property type="match status" value="1"/>
</dbReference>
<reference evidence="4 5" key="1">
    <citation type="journal article" date="2023" name="Sci. Data">
        <title>Genome assembly of the Korean intertidal mud-creeper Batillaria attramentaria.</title>
        <authorList>
            <person name="Patra A.K."/>
            <person name="Ho P.T."/>
            <person name="Jun S."/>
            <person name="Lee S.J."/>
            <person name="Kim Y."/>
            <person name="Won Y.J."/>
        </authorList>
    </citation>
    <scope>NUCLEOTIDE SEQUENCE [LARGE SCALE GENOMIC DNA]</scope>
    <source>
        <strain evidence="4">Wonlab-2016</strain>
    </source>
</reference>
<sequence>MLSARSRLKELAEPEDTEDGLLYADSPGDVAAMEKSRKERRRRKIIRELFETEKAYLHHLELIHKYFYFPLRFNCILPEDAHAMLFSNVEQIKEVNRTLLELMEQSTVGQAFHHLGPFLKLYSMYANNHEQALTTLQEWMQKSPEFAEFIRTEEARPEVMGLKINALLITPVQRIPRYKLLLEDLLQHTPIDHHDYQQLKEATKQIADIAMHINEHIRQHENFQKMLAIQKCFDSSAPKILQPGRVFLKEGPLKKVSRKGGKSFERMFFLFNDVLLYGKPRLLESGGRSYTCCCVLPIKHCKLERVFVTNTKETDSCAGGVFKITCKEESLLLYSDTAGVAQAWSETVEKAIRKANDDRQTLRKPSSHKIPLRGRSLRKHRQQQKKTNPGLTPVRRKSVRRKEKKEECCSPQIVEMRRRIEPFRERIQSWYDNLPVACASPPRLRPDPPSEPADASMRLSVVSDISEAGSEAASIPPDTSVRLSVVSDGSEAADEGASASGSSQRSSASAEDIENFDSFVGHNDLFSVGCDSPHMDPANSSIGSTVTTSTGVEVYYPRGSQLALNVSTKSRSSVRTKLKSYLRRPFTRLQRARQDVSRHCSPFTQRCSTLGSTAHSRRK</sequence>
<dbReference type="InterPro" id="IPR011993">
    <property type="entry name" value="PH-like_dom_sf"/>
</dbReference>
<dbReference type="Gene3D" id="1.20.900.10">
    <property type="entry name" value="Dbl homology (DH) domain"/>
    <property type="match status" value="1"/>
</dbReference>
<dbReference type="InterPro" id="IPR035899">
    <property type="entry name" value="DBL_dom_sf"/>
</dbReference>
<dbReference type="SUPFAM" id="SSF50729">
    <property type="entry name" value="PH domain-like"/>
    <property type="match status" value="1"/>
</dbReference>
<dbReference type="PROSITE" id="PS50003">
    <property type="entry name" value="PH_DOMAIN"/>
    <property type="match status" value="1"/>
</dbReference>
<feature type="region of interest" description="Disordered" evidence="1">
    <location>
        <begin position="357"/>
        <end position="406"/>
    </location>
</feature>
<evidence type="ECO:0000259" key="3">
    <source>
        <dbReference type="PROSITE" id="PS50010"/>
    </source>
</evidence>
<organism evidence="4 5">
    <name type="scientific">Batillaria attramentaria</name>
    <dbReference type="NCBI Taxonomy" id="370345"/>
    <lineage>
        <taxon>Eukaryota</taxon>
        <taxon>Metazoa</taxon>
        <taxon>Spiralia</taxon>
        <taxon>Lophotrochozoa</taxon>
        <taxon>Mollusca</taxon>
        <taxon>Gastropoda</taxon>
        <taxon>Caenogastropoda</taxon>
        <taxon>Sorbeoconcha</taxon>
        <taxon>Cerithioidea</taxon>
        <taxon>Batillariidae</taxon>
        <taxon>Batillaria</taxon>
    </lineage>
</organism>
<dbReference type="PANTHER" id="PTHR12673">
    <property type="entry name" value="FACIOGENITAL DYSPLASIA PROTEIN"/>
    <property type="match status" value="1"/>
</dbReference>
<name>A0ABD0JSC6_9CAEN</name>
<evidence type="ECO:0000259" key="2">
    <source>
        <dbReference type="PROSITE" id="PS50003"/>
    </source>
</evidence>
<feature type="region of interest" description="Disordered" evidence="1">
    <location>
        <begin position="486"/>
        <end position="511"/>
    </location>
</feature>
<dbReference type="Pfam" id="PF00169">
    <property type="entry name" value="PH"/>
    <property type="match status" value="1"/>
</dbReference>
<dbReference type="SMART" id="SM00325">
    <property type="entry name" value="RhoGEF"/>
    <property type="match status" value="1"/>
</dbReference>
<dbReference type="InterPro" id="IPR001849">
    <property type="entry name" value="PH_domain"/>
</dbReference>
<feature type="compositionally biased region" description="Basic residues" evidence="1">
    <location>
        <begin position="394"/>
        <end position="403"/>
    </location>
</feature>
<proteinExistence type="predicted"/>
<protein>
    <recommendedName>
        <fullName evidence="6">DH domain-containing protein</fullName>
    </recommendedName>
</protein>
<evidence type="ECO:0000256" key="1">
    <source>
        <dbReference type="SAM" id="MobiDB-lite"/>
    </source>
</evidence>
<dbReference type="InterPro" id="IPR000219">
    <property type="entry name" value="DH_dom"/>
</dbReference>
<evidence type="ECO:0008006" key="6">
    <source>
        <dbReference type="Google" id="ProtNLM"/>
    </source>
</evidence>
<accession>A0ABD0JSC6</accession>
<dbReference type="SMART" id="SM00233">
    <property type="entry name" value="PH"/>
    <property type="match status" value="1"/>
</dbReference>
<comment type="caution">
    <text evidence="4">The sequence shown here is derived from an EMBL/GenBank/DDBJ whole genome shotgun (WGS) entry which is preliminary data.</text>
</comment>
<feature type="compositionally biased region" description="Basic residues" evidence="1">
    <location>
        <begin position="365"/>
        <end position="384"/>
    </location>
</feature>